<name>A0A8S5V1U4_9CAUD</name>
<accession>A0A8S5V1U4</accession>
<protein>
    <submittedName>
        <fullName evidence="1">Uncharacterized protein</fullName>
    </submittedName>
</protein>
<sequence length="163" mass="18464">MEGLNLSDVINIKETLISTSLILDQDKKDFSIKYDLTIDEDDAVLNFTITSADKKETISEHLDWDDDVIPMLSKCIKGKCALTDLKQYKDYVNTLVAEKFVLDFLNGFVDTLEVFYNEVCKISNRTIAAKLNSGFTGAIKTIDIFVSQMNEYLEEDRKINLGA</sequence>
<dbReference type="EMBL" id="BK016182">
    <property type="protein sequence ID" value="DAG00591.1"/>
    <property type="molecule type" value="Genomic_DNA"/>
</dbReference>
<organism evidence="1">
    <name type="scientific">Myoviridae sp. ctJ2i1</name>
    <dbReference type="NCBI Taxonomy" id="2825079"/>
    <lineage>
        <taxon>Viruses</taxon>
        <taxon>Duplodnaviria</taxon>
        <taxon>Heunggongvirae</taxon>
        <taxon>Uroviricota</taxon>
        <taxon>Caudoviricetes</taxon>
    </lineage>
</organism>
<proteinExistence type="predicted"/>
<reference evidence="1" key="1">
    <citation type="journal article" date="2021" name="Proc. Natl. Acad. Sci. U.S.A.">
        <title>A Catalog of Tens of Thousands of Viruses from Human Metagenomes Reveals Hidden Associations with Chronic Diseases.</title>
        <authorList>
            <person name="Tisza M.J."/>
            <person name="Buck C.B."/>
        </authorList>
    </citation>
    <scope>NUCLEOTIDE SEQUENCE</scope>
    <source>
        <strain evidence="1">CtJ2i1</strain>
    </source>
</reference>
<evidence type="ECO:0000313" key="1">
    <source>
        <dbReference type="EMBL" id="DAG00591.1"/>
    </source>
</evidence>